<name>A0ABS4J255_9BACL</name>
<comment type="subcellular location">
    <subcellularLocation>
        <location evidence="1">Cell membrane</location>
        <topology evidence="1">Multi-pass membrane protein</topology>
    </subcellularLocation>
</comment>
<evidence type="ECO:0000256" key="2">
    <source>
        <dbReference type="ARBA" id="ARBA00022475"/>
    </source>
</evidence>
<evidence type="ECO:0000256" key="4">
    <source>
        <dbReference type="ARBA" id="ARBA00022989"/>
    </source>
</evidence>
<accession>A0ABS4J255</accession>
<dbReference type="Pfam" id="PF03176">
    <property type="entry name" value="MMPL"/>
    <property type="match status" value="2"/>
</dbReference>
<keyword evidence="9" id="KW-1185">Reference proteome</keyword>
<dbReference type="Gene3D" id="1.20.1640.10">
    <property type="entry name" value="Multidrug efflux transporter AcrB transmembrane domain"/>
    <property type="match status" value="2"/>
</dbReference>
<sequence length="708" mass="77815">MIYDILANFSIRHAKAVILIWICFLLFFGLFAVKLPNALKGHGLKVDGSYAKVQSILSSDFHMPDNPVILLFEKQKQVSQKQFHVFITTALDRMQEIEGLHEVLSPLSKAEMEAGNLAYALLSFDQEDHDLKPVIARIQQLLPKDSHMSVKLTGKPVVQEDVNKASQSDLQKAEMIGVPIAFVVLLLSFGGLISSLLPILVGLIGVTGTMGIMYLLGTRLELSIFVLNVIPMVGLALSIDFALMLVSRFREELREHSVQQALPTAMRTAGRAVIFSALCVLLGLAGMLYIRMPIFYTVALGAMIVLVISVLLTLTLLPALLSIMGSRIQIEARARFDTGRTSLWLLASAYVIKRPIRICLLASLALIGCIMPLSQMEVAVPDAGSLPKGYESREAAEQFSRHFTTASGSRVFLIKEGEGAVLQKKDWAAAYEVVQKLKRNPDVIRVDSIFSQHPLSAEEWDVVYRDAVLKKKFAAALEPFVQGKRILIAVTLYGDASSKQVKDWVREFEAASLGSSLLIGGEPKYEQEVYDEVFTNIGRVLRFIIASNFIILFIAFRSILIPIKTIFMNLMSLGAAFGILVLVFEKGVHGIEPSSIAIMIPVFIFGLTFGISMDYGVFLLSRIAEIYRRTGDNDLSIQEGLASTSQIITSAAAIMIAVTAPFAFGEVSGVKQLGVGIAAAILIDATVVRMMLVPSLMKMLGKWNWWAP</sequence>
<evidence type="ECO:0000259" key="7">
    <source>
        <dbReference type="PROSITE" id="PS50156"/>
    </source>
</evidence>
<evidence type="ECO:0000256" key="6">
    <source>
        <dbReference type="SAM" id="Phobius"/>
    </source>
</evidence>
<feature type="transmembrane region" description="Helical" evidence="6">
    <location>
        <begin position="358"/>
        <end position="376"/>
    </location>
</feature>
<dbReference type="RefSeq" id="WP_209975788.1">
    <property type="nucleotide sequence ID" value="NZ_JAGGLB010000022.1"/>
</dbReference>
<keyword evidence="5 6" id="KW-0472">Membrane</keyword>
<feature type="transmembrane region" description="Helical" evidence="6">
    <location>
        <begin position="296"/>
        <end position="323"/>
    </location>
</feature>
<keyword evidence="2" id="KW-1003">Cell membrane</keyword>
<comment type="caution">
    <text evidence="8">The sequence shown here is derived from an EMBL/GenBank/DDBJ whole genome shotgun (WGS) entry which is preliminary data.</text>
</comment>
<gene>
    <name evidence="8" type="ORF">J2Z66_005545</name>
</gene>
<evidence type="ECO:0000256" key="3">
    <source>
        <dbReference type="ARBA" id="ARBA00022692"/>
    </source>
</evidence>
<feature type="transmembrane region" description="Helical" evidence="6">
    <location>
        <begin position="180"/>
        <end position="204"/>
    </location>
</feature>
<protein>
    <submittedName>
        <fullName evidence="8">RND superfamily putative drug exporter</fullName>
    </submittedName>
</protein>
<feature type="domain" description="SSD" evidence="7">
    <location>
        <begin position="195"/>
        <end position="323"/>
    </location>
</feature>
<organism evidence="8 9">
    <name type="scientific">Paenibacillus eucommiae</name>
    <dbReference type="NCBI Taxonomy" id="1355755"/>
    <lineage>
        <taxon>Bacteria</taxon>
        <taxon>Bacillati</taxon>
        <taxon>Bacillota</taxon>
        <taxon>Bacilli</taxon>
        <taxon>Bacillales</taxon>
        <taxon>Paenibacillaceae</taxon>
        <taxon>Paenibacillus</taxon>
    </lineage>
</organism>
<dbReference type="PANTHER" id="PTHR33406:SF13">
    <property type="entry name" value="MEMBRANE PROTEIN YDFJ"/>
    <property type="match status" value="1"/>
</dbReference>
<keyword evidence="3 6" id="KW-0812">Transmembrane</keyword>
<dbReference type="SUPFAM" id="SSF82866">
    <property type="entry name" value="Multidrug efflux transporter AcrB transmembrane domain"/>
    <property type="match status" value="2"/>
</dbReference>
<feature type="transmembrane region" description="Helical" evidence="6">
    <location>
        <begin position="16"/>
        <end position="35"/>
    </location>
</feature>
<reference evidence="8 9" key="1">
    <citation type="submission" date="2021-03" db="EMBL/GenBank/DDBJ databases">
        <title>Genomic Encyclopedia of Type Strains, Phase IV (KMG-IV): sequencing the most valuable type-strain genomes for metagenomic binning, comparative biology and taxonomic classification.</title>
        <authorList>
            <person name="Goeker M."/>
        </authorList>
    </citation>
    <scope>NUCLEOTIDE SEQUENCE [LARGE SCALE GENOMIC DNA]</scope>
    <source>
        <strain evidence="8 9">DSM 26048</strain>
    </source>
</reference>
<feature type="transmembrane region" description="Helical" evidence="6">
    <location>
        <begin position="268"/>
        <end position="290"/>
    </location>
</feature>
<feature type="transmembrane region" description="Helical" evidence="6">
    <location>
        <begin position="566"/>
        <end position="584"/>
    </location>
</feature>
<feature type="transmembrane region" description="Helical" evidence="6">
    <location>
        <begin position="224"/>
        <end position="247"/>
    </location>
</feature>
<evidence type="ECO:0000313" key="9">
    <source>
        <dbReference type="Proteomes" id="UP001519287"/>
    </source>
</evidence>
<feature type="transmembrane region" description="Helical" evidence="6">
    <location>
        <begin position="596"/>
        <end position="620"/>
    </location>
</feature>
<feature type="transmembrane region" description="Helical" evidence="6">
    <location>
        <begin position="670"/>
        <end position="692"/>
    </location>
</feature>
<dbReference type="PANTHER" id="PTHR33406">
    <property type="entry name" value="MEMBRANE PROTEIN MJ1562-RELATED"/>
    <property type="match status" value="1"/>
</dbReference>
<evidence type="ECO:0000256" key="1">
    <source>
        <dbReference type="ARBA" id="ARBA00004651"/>
    </source>
</evidence>
<evidence type="ECO:0000313" key="8">
    <source>
        <dbReference type="EMBL" id="MBP1993919.1"/>
    </source>
</evidence>
<keyword evidence="4 6" id="KW-1133">Transmembrane helix</keyword>
<dbReference type="InterPro" id="IPR004869">
    <property type="entry name" value="MMPL_dom"/>
</dbReference>
<dbReference type="PROSITE" id="PS50156">
    <property type="entry name" value="SSD"/>
    <property type="match status" value="1"/>
</dbReference>
<feature type="transmembrane region" description="Helical" evidence="6">
    <location>
        <begin position="540"/>
        <end position="559"/>
    </location>
</feature>
<proteinExistence type="predicted"/>
<dbReference type="EMBL" id="JAGGLB010000022">
    <property type="protein sequence ID" value="MBP1993919.1"/>
    <property type="molecule type" value="Genomic_DNA"/>
</dbReference>
<evidence type="ECO:0000256" key="5">
    <source>
        <dbReference type="ARBA" id="ARBA00023136"/>
    </source>
</evidence>
<dbReference type="InterPro" id="IPR000731">
    <property type="entry name" value="SSD"/>
</dbReference>
<feature type="transmembrane region" description="Helical" evidence="6">
    <location>
        <begin position="641"/>
        <end position="664"/>
    </location>
</feature>
<dbReference type="Proteomes" id="UP001519287">
    <property type="component" value="Unassembled WGS sequence"/>
</dbReference>
<dbReference type="InterPro" id="IPR050545">
    <property type="entry name" value="Mycobact_MmpL"/>
</dbReference>